<dbReference type="GO" id="GO:0042907">
    <property type="term" value="F:xanthine transmembrane transporter activity"/>
    <property type="evidence" value="ECO:0007669"/>
    <property type="project" value="TreeGrafter"/>
</dbReference>
<dbReference type="PANTHER" id="PTHR42810:SF4">
    <property type="entry name" value="URIC ACID TRANSPORTER UACT"/>
    <property type="match status" value="1"/>
</dbReference>
<dbReference type="InterPro" id="IPR006043">
    <property type="entry name" value="NCS2"/>
</dbReference>
<dbReference type="PANTHER" id="PTHR42810">
    <property type="entry name" value="PURINE PERMEASE C1399.01C-RELATED"/>
    <property type="match status" value="1"/>
</dbReference>
<sequence length="150" mass="15972">MASTLAAPPADLTNERVAYARLLALGLQHVLVMYAGTVAVPLIVGSALHLPKGIVMFGMVAATGVRILGSIDFNRHRHNLFIVAIAIGFGTIPTLALTFFQYLPRWLEPATHSGIVLGTLVAVILNLYYNGMQPAEHAMRAAAATTHSAE</sequence>
<evidence type="ECO:0000313" key="8">
    <source>
        <dbReference type="EMBL" id="CUV11025.1"/>
    </source>
</evidence>
<evidence type="ECO:0000256" key="1">
    <source>
        <dbReference type="ARBA" id="ARBA00004141"/>
    </source>
</evidence>
<keyword evidence="6 7" id="KW-0472">Membrane</keyword>
<evidence type="ECO:0000256" key="3">
    <source>
        <dbReference type="ARBA" id="ARBA00022448"/>
    </source>
</evidence>
<dbReference type="GO" id="GO:0005886">
    <property type="term" value="C:plasma membrane"/>
    <property type="evidence" value="ECO:0007669"/>
    <property type="project" value="TreeGrafter"/>
</dbReference>
<dbReference type="Pfam" id="PF00860">
    <property type="entry name" value="Xan_ur_permease"/>
    <property type="match status" value="1"/>
</dbReference>
<dbReference type="EMBL" id="LN899819">
    <property type="protein sequence ID" value="CUV11025.1"/>
    <property type="molecule type" value="Genomic_DNA"/>
</dbReference>
<dbReference type="AlphaFoldDB" id="A0A0S4TMU9"/>
<evidence type="ECO:0000256" key="7">
    <source>
        <dbReference type="SAM" id="Phobius"/>
    </source>
</evidence>
<keyword evidence="3" id="KW-0813">Transport</keyword>
<comment type="subcellular location">
    <subcellularLocation>
        <location evidence="1">Membrane</location>
        <topology evidence="1">Multi-pass membrane protein</topology>
    </subcellularLocation>
</comment>
<name>A0A0S4TMU9_RALSL</name>
<feature type="transmembrane region" description="Helical" evidence="7">
    <location>
        <begin position="109"/>
        <end position="129"/>
    </location>
</feature>
<keyword evidence="5 7" id="KW-1133">Transmembrane helix</keyword>
<comment type="similarity">
    <text evidence="2">Belongs to the nucleobase:cation symporter-2 (NCS2) (TC 2.A.40) family.</text>
</comment>
<dbReference type="PATRIC" id="fig|305.106.peg.4766"/>
<evidence type="ECO:0000256" key="6">
    <source>
        <dbReference type="ARBA" id="ARBA00023136"/>
    </source>
</evidence>
<accession>A0A0S4TMU9</accession>
<keyword evidence="4 7" id="KW-0812">Transmembrane</keyword>
<evidence type="ECO:0000256" key="4">
    <source>
        <dbReference type="ARBA" id="ARBA00022692"/>
    </source>
</evidence>
<organism evidence="8">
    <name type="scientific">Ralstonia solanacearum</name>
    <name type="common">Pseudomonas solanacearum</name>
    <dbReference type="NCBI Taxonomy" id="305"/>
    <lineage>
        <taxon>Bacteria</taxon>
        <taxon>Pseudomonadati</taxon>
        <taxon>Pseudomonadota</taxon>
        <taxon>Betaproteobacteria</taxon>
        <taxon>Burkholderiales</taxon>
        <taxon>Burkholderiaceae</taxon>
        <taxon>Ralstonia</taxon>
        <taxon>Ralstonia solanacearum species complex</taxon>
    </lineage>
</organism>
<evidence type="ECO:0000256" key="2">
    <source>
        <dbReference type="ARBA" id="ARBA00008821"/>
    </source>
</evidence>
<protein>
    <submittedName>
        <fullName evidence="8">Xanthine/uracil permease (NCS2 family)</fullName>
    </submittedName>
</protein>
<gene>
    <name evidence="8" type="ORF">RUN39_v1_50097</name>
</gene>
<evidence type="ECO:0000256" key="5">
    <source>
        <dbReference type="ARBA" id="ARBA00022989"/>
    </source>
</evidence>
<reference evidence="8" key="1">
    <citation type="submission" date="2015-10" db="EMBL/GenBank/DDBJ databases">
        <authorList>
            <person name="Gilbert D.G."/>
        </authorList>
    </citation>
    <scope>NUCLEOTIDE SEQUENCE</scope>
    <source>
        <strain evidence="8">Phyl III-seqv23</strain>
    </source>
</reference>
<proteinExistence type="inferred from homology"/>
<feature type="transmembrane region" description="Helical" evidence="7">
    <location>
        <begin position="50"/>
        <end position="68"/>
    </location>
</feature>
<feature type="transmembrane region" description="Helical" evidence="7">
    <location>
        <begin position="80"/>
        <end position="103"/>
    </location>
</feature>
<feature type="transmembrane region" description="Helical" evidence="7">
    <location>
        <begin position="22"/>
        <end position="44"/>
    </location>
</feature>